<dbReference type="EMBL" id="BRXR01000001">
    <property type="protein sequence ID" value="GLC31994.1"/>
    <property type="molecule type" value="Genomic_DNA"/>
</dbReference>
<evidence type="ECO:0000313" key="10">
    <source>
        <dbReference type="EMBL" id="GLC31994.1"/>
    </source>
</evidence>
<keyword evidence="1" id="KW-0547">Nucleotide-binding</keyword>
<evidence type="ECO:0000256" key="1">
    <source>
        <dbReference type="ARBA" id="ARBA00022741"/>
    </source>
</evidence>
<dbReference type="SMART" id="SM00490">
    <property type="entry name" value="HELICc"/>
    <property type="match status" value="1"/>
</dbReference>
<comment type="caution">
    <text evidence="10">The sequence shown here is derived from an EMBL/GenBank/DDBJ whole genome shotgun (WGS) entry which is preliminary data.</text>
</comment>
<evidence type="ECO:0000256" key="4">
    <source>
        <dbReference type="ARBA" id="ARBA00022840"/>
    </source>
</evidence>
<dbReference type="CDD" id="cd00268">
    <property type="entry name" value="DEADc"/>
    <property type="match status" value="1"/>
</dbReference>
<dbReference type="RefSeq" id="WP_264851306.1">
    <property type="nucleotide sequence ID" value="NZ_BRXR01000001.1"/>
</dbReference>
<dbReference type="PROSITE" id="PS51192">
    <property type="entry name" value="HELICASE_ATP_BIND_1"/>
    <property type="match status" value="1"/>
</dbReference>
<organism evidence="10 11">
    <name type="scientific">Clostridium omnivorum</name>
    <dbReference type="NCBI Taxonomy" id="1604902"/>
    <lineage>
        <taxon>Bacteria</taxon>
        <taxon>Bacillati</taxon>
        <taxon>Bacillota</taxon>
        <taxon>Clostridia</taxon>
        <taxon>Eubacteriales</taxon>
        <taxon>Clostridiaceae</taxon>
        <taxon>Clostridium</taxon>
    </lineage>
</organism>
<dbReference type="Proteomes" id="UP001208567">
    <property type="component" value="Unassembled WGS sequence"/>
</dbReference>
<accession>A0ABQ5N9U7</accession>
<keyword evidence="3 10" id="KW-0347">Helicase</keyword>
<proteinExistence type="predicted"/>
<dbReference type="PANTHER" id="PTHR47963:SF7">
    <property type="entry name" value="ATP-DEPENDENT RNA HELICASE YFML-RELATED"/>
    <property type="match status" value="1"/>
</dbReference>
<evidence type="ECO:0000256" key="2">
    <source>
        <dbReference type="ARBA" id="ARBA00022801"/>
    </source>
</evidence>
<dbReference type="Gene3D" id="3.40.50.300">
    <property type="entry name" value="P-loop containing nucleotide triphosphate hydrolases"/>
    <property type="match status" value="2"/>
</dbReference>
<dbReference type="PANTHER" id="PTHR47963">
    <property type="entry name" value="DEAD-BOX ATP-DEPENDENT RNA HELICASE 47, MITOCHONDRIAL"/>
    <property type="match status" value="1"/>
</dbReference>
<feature type="domain" description="Helicase ATP-binding" evidence="7">
    <location>
        <begin position="34"/>
        <end position="206"/>
    </location>
</feature>
<evidence type="ECO:0000259" key="7">
    <source>
        <dbReference type="PROSITE" id="PS51192"/>
    </source>
</evidence>
<dbReference type="CDD" id="cd18787">
    <property type="entry name" value="SF2_C_DEAD"/>
    <property type="match status" value="1"/>
</dbReference>
<evidence type="ECO:0000256" key="5">
    <source>
        <dbReference type="PROSITE-ProRule" id="PRU00552"/>
    </source>
</evidence>
<dbReference type="InterPro" id="IPR014001">
    <property type="entry name" value="Helicase_ATP-bd"/>
</dbReference>
<keyword evidence="4" id="KW-0067">ATP-binding</keyword>
<protein>
    <submittedName>
        <fullName evidence="10">DEAD/DEAH box helicase</fullName>
    </submittedName>
</protein>
<name>A0ABQ5N9U7_9CLOT</name>
<dbReference type="InterPro" id="IPR014014">
    <property type="entry name" value="RNA_helicase_DEAD_Q_motif"/>
</dbReference>
<dbReference type="Pfam" id="PF00271">
    <property type="entry name" value="Helicase_C"/>
    <property type="match status" value="1"/>
</dbReference>
<evidence type="ECO:0000259" key="8">
    <source>
        <dbReference type="PROSITE" id="PS51194"/>
    </source>
</evidence>
<dbReference type="InterPro" id="IPR044742">
    <property type="entry name" value="DEAD/DEAH_RhlB"/>
</dbReference>
<dbReference type="PROSITE" id="PS51194">
    <property type="entry name" value="HELICASE_CTER"/>
    <property type="match status" value="1"/>
</dbReference>
<dbReference type="SUPFAM" id="SSF52540">
    <property type="entry name" value="P-loop containing nucleoside triphosphate hydrolases"/>
    <property type="match status" value="1"/>
</dbReference>
<gene>
    <name evidence="10" type="primary">rhlE</name>
    <name evidence="10" type="ORF">bsdE14_34040</name>
</gene>
<dbReference type="Pfam" id="PF00270">
    <property type="entry name" value="DEAD"/>
    <property type="match status" value="1"/>
</dbReference>
<feature type="domain" description="Helicase C-terminal" evidence="8">
    <location>
        <begin position="217"/>
        <end position="377"/>
    </location>
</feature>
<dbReference type="InterPro" id="IPR001650">
    <property type="entry name" value="Helicase_C-like"/>
</dbReference>
<evidence type="ECO:0000256" key="3">
    <source>
        <dbReference type="ARBA" id="ARBA00022806"/>
    </source>
</evidence>
<reference evidence="10 11" key="1">
    <citation type="journal article" date="2024" name="Int. J. Syst. Evol. Microbiol.">
        <title>Clostridium omnivorum sp. nov., isolated from anoxic soil under the treatment of reductive soil disinfestation.</title>
        <authorList>
            <person name="Ueki A."/>
            <person name="Tonouchi A."/>
            <person name="Kaku N."/>
            <person name="Honma S."/>
            <person name="Ueki K."/>
        </authorList>
    </citation>
    <scope>NUCLEOTIDE SEQUENCE [LARGE SCALE GENOMIC DNA]</scope>
    <source>
        <strain evidence="10 11">E14</strain>
    </source>
</reference>
<keyword evidence="11" id="KW-1185">Reference proteome</keyword>
<feature type="short sequence motif" description="Q motif" evidence="5">
    <location>
        <begin position="3"/>
        <end position="31"/>
    </location>
</feature>
<feature type="region of interest" description="Disordered" evidence="6">
    <location>
        <begin position="379"/>
        <end position="414"/>
    </location>
</feature>
<dbReference type="PROSITE" id="PS51195">
    <property type="entry name" value="Q_MOTIF"/>
    <property type="match status" value="1"/>
</dbReference>
<sequence>MTTLFQELGLNDSLVEALKKENITIPTEIQTKTIPLALENRDIIGQSQTGSGKTLAYLLPIFQRIAEEKREMQSIILAPTHELVMQIDNEIKLLSKNSGKAVTSTTIIGEVNVKRQIEKLKEKPHIIVGSPGRILELIKNRKIAAHTIKTIVIDEGDRLLDENNLSVIKDVIKTTLRDRQLMVFSATINETTFKIAKSLMKEPELVKIEENLQVNPNIKHLYITAEQRDKIEVLRKLLAAEKPKKAIVFLNKGEEIELTTLKLQYHQIKVYGIYGSAPKEERKKALEAFRNGNIQILVASDLAARGLDVKDVTHIINLDLPLDSKEYIHRVGRTGRANMSGTAISIVTVKELNQIKKFEKDLKIQIELKELHKGSLVDTYTGSSSNIKRHNSKPSSSRPSKKSFIKSKEKVSKK</sequence>
<dbReference type="GO" id="GO:0004386">
    <property type="term" value="F:helicase activity"/>
    <property type="evidence" value="ECO:0007669"/>
    <property type="project" value="UniProtKB-KW"/>
</dbReference>
<evidence type="ECO:0000259" key="9">
    <source>
        <dbReference type="PROSITE" id="PS51195"/>
    </source>
</evidence>
<feature type="domain" description="DEAD-box RNA helicase Q" evidence="9">
    <location>
        <begin position="3"/>
        <end position="31"/>
    </location>
</feature>
<keyword evidence="2" id="KW-0378">Hydrolase</keyword>
<evidence type="ECO:0000256" key="6">
    <source>
        <dbReference type="SAM" id="MobiDB-lite"/>
    </source>
</evidence>
<dbReference type="InterPro" id="IPR050547">
    <property type="entry name" value="DEAD_box_RNA_helicases"/>
</dbReference>
<dbReference type="InterPro" id="IPR027417">
    <property type="entry name" value="P-loop_NTPase"/>
</dbReference>
<evidence type="ECO:0000313" key="11">
    <source>
        <dbReference type="Proteomes" id="UP001208567"/>
    </source>
</evidence>
<dbReference type="SMART" id="SM00487">
    <property type="entry name" value="DEXDc"/>
    <property type="match status" value="1"/>
</dbReference>
<dbReference type="InterPro" id="IPR011545">
    <property type="entry name" value="DEAD/DEAH_box_helicase_dom"/>
</dbReference>